<dbReference type="KEGG" id="vg:40072684"/>
<proteinExistence type="predicted"/>
<evidence type="ECO:0000313" key="1">
    <source>
        <dbReference type="EMBL" id="AOT24626.1"/>
    </source>
</evidence>
<gene>
    <name evidence="1" type="primary">37</name>
    <name evidence="1" type="ORF">G4_37</name>
</gene>
<reference evidence="2" key="1">
    <citation type="submission" date="2016-07" db="EMBL/GenBank/DDBJ databases">
        <authorList>
            <person name="Florea S."/>
            <person name="Webb J.S."/>
            <person name="Jaromczyk J."/>
            <person name="Schardl C.L."/>
        </authorList>
    </citation>
    <scope>NUCLEOTIDE SEQUENCE [LARGE SCALE GENOMIC DNA]</scope>
</reference>
<dbReference type="RefSeq" id="YP_009597079.1">
    <property type="nucleotide sequence ID" value="NC_041895.1"/>
</dbReference>
<protein>
    <submittedName>
        <fullName evidence="1">Uncharacterized protein</fullName>
    </submittedName>
</protein>
<accession>A0A1D8EUI1</accession>
<dbReference type="EMBL" id="KX620754">
    <property type="protein sequence ID" value="AOT24626.1"/>
    <property type="molecule type" value="Genomic_DNA"/>
</dbReference>
<evidence type="ECO:0000313" key="2">
    <source>
        <dbReference type="Proteomes" id="UP000224440"/>
    </source>
</evidence>
<dbReference type="OrthoDB" id="11976at10239"/>
<dbReference type="GeneID" id="40072684"/>
<organism evidence="1 2">
    <name type="scientific">Propionibacterium phage G4</name>
    <dbReference type="NCBI Taxonomy" id="1897537"/>
    <lineage>
        <taxon>Viruses</taxon>
        <taxon>Duplodnaviria</taxon>
        <taxon>Heunggongvirae</taxon>
        <taxon>Uroviricota</taxon>
        <taxon>Caudoviricetes</taxon>
        <taxon>Doucettevirus</taxon>
        <taxon>Doucettevirus G4</taxon>
    </lineage>
</organism>
<sequence length="233" mass="24982">MSTAAVETPDVKVPATPVGSRFFKAARPDGTDFHSGTVRWLPADGAPIPEGGWIVEHPHPGQVGSWDAAGYLSAASVETDCTGFLWPARLLLVEPAATMWTPCPDSFPHERDSIRWRVVKELPAWRLFGPQGGQVASLIEQTAHLTSTQIEDMTAARGTAWGARTAAWGAAWVAAQDAARGAALDAAWYAAQDAARDAALDALLGWLVKDLISVEDFRTLTGPWEQVMGRVIA</sequence>
<dbReference type="Proteomes" id="UP000224440">
    <property type="component" value="Segment"/>
</dbReference>
<name>A0A1D8EUI1_9CAUD</name>
<keyword evidence="2" id="KW-1185">Reference proteome</keyword>